<gene>
    <name evidence="3" type="ORF">MW084_05875</name>
</gene>
<proteinExistence type="predicted"/>
<name>A0ABY4TFI0_9ACTN</name>
<protein>
    <recommendedName>
        <fullName evidence="2">DUF6891 domain-containing protein</fullName>
    </recommendedName>
</protein>
<evidence type="ECO:0000259" key="2">
    <source>
        <dbReference type="Pfam" id="PF21831"/>
    </source>
</evidence>
<keyword evidence="4" id="KW-1185">Reference proteome</keyword>
<dbReference type="RefSeq" id="WP_010469937.1">
    <property type="nucleotide sequence ID" value="NZ_CP095474.1"/>
</dbReference>
<evidence type="ECO:0000313" key="3">
    <source>
        <dbReference type="EMBL" id="URN15557.1"/>
    </source>
</evidence>
<evidence type="ECO:0000313" key="4">
    <source>
        <dbReference type="Proteomes" id="UP001056383"/>
    </source>
</evidence>
<dbReference type="Proteomes" id="UP001056383">
    <property type="component" value="Chromosome"/>
</dbReference>
<feature type="domain" description="DUF6891" evidence="2">
    <location>
        <begin position="142"/>
        <end position="321"/>
    </location>
</feature>
<evidence type="ECO:0000256" key="1">
    <source>
        <dbReference type="SAM" id="MobiDB-lite"/>
    </source>
</evidence>
<reference evidence="3" key="1">
    <citation type="submission" date="2022-04" db="EMBL/GenBank/DDBJ databases">
        <title>Systematic whole-genome sequencing reveals an unexpected diversity among actinomycetoma pathogens and provides insights into their antibacterial susceptibilities.</title>
        <authorList>
            <person name="Watson A.K."/>
            <person name="Kepplinger B."/>
            <person name="Bakhiet S.M."/>
            <person name="Mhmoud N.A."/>
            <person name="Chapman J."/>
            <person name="Allenby N."/>
            <person name="Mickiewicz K."/>
            <person name="Goodfellow M."/>
            <person name="Fahal A.H."/>
            <person name="Errington J."/>
        </authorList>
    </citation>
    <scope>NUCLEOTIDE SEQUENCE</scope>
    <source>
        <strain evidence="3">SD 504</strain>
    </source>
</reference>
<dbReference type="EMBL" id="CP095474">
    <property type="protein sequence ID" value="URN15557.1"/>
    <property type="molecule type" value="Genomic_DNA"/>
</dbReference>
<feature type="compositionally biased region" description="Gly residues" evidence="1">
    <location>
        <begin position="32"/>
        <end position="48"/>
    </location>
</feature>
<accession>A0ABY4TFI0</accession>
<feature type="region of interest" description="Disordered" evidence="1">
    <location>
        <begin position="28"/>
        <end position="55"/>
    </location>
</feature>
<sequence>MFEISVEAGGDERHVRVSARELVRLVRRAGDDGNGGKGGGGSGDGGDGGDGERPLLVRRISDPSDVFLRVSRRTGRPYAVEHHDGTPERYFRALTDSPWAVVRAIIGWARREDGWDAGLAWSPLDTGPAGEVPPLDLPDGERERLEEYVREVLVGGYVSRAELAEYAEDYLATAKRRPVSPEQARALADRLWLERVAEQTEWQGETDPERITRAFTALRESGITAHENFTCCSTCGDAEIGDAGEPGARGYVYFHTQCTDAAAAGHGLTLFYGGFDDSRETAATVGREVVAALEAVGLRTEWDGDPDWAIVVTPLDWRRRLAG</sequence>
<organism evidence="3 4">
    <name type="scientific">Streptomyces sudanensis</name>
    <dbReference type="NCBI Taxonomy" id="436397"/>
    <lineage>
        <taxon>Bacteria</taxon>
        <taxon>Bacillati</taxon>
        <taxon>Actinomycetota</taxon>
        <taxon>Actinomycetes</taxon>
        <taxon>Kitasatosporales</taxon>
        <taxon>Streptomycetaceae</taxon>
        <taxon>Streptomyces</taxon>
    </lineage>
</organism>
<dbReference type="Pfam" id="PF21831">
    <property type="entry name" value="DUF6891"/>
    <property type="match status" value="1"/>
</dbReference>
<dbReference type="InterPro" id="IPR054186">
    <property type="entry name" value="DUF6891"/>
</dbReference>